<dbReference type="GO" id="GO:0003676">
    <property type="term" value="F:nucleic acid binding"/>
    <property type="evidence" value="ECO:0007669"/>
    <property type="project" value="InterPro"/>
</dbReference>
<sequence>MNDVRPATQQRQHDHQVYQHQDRPDDGPGSLNKKKRKKLVGRAASGNIATVSDLAACARHGVPVSPLVQASLTRHRAADRHFLHAKDTREFLLHCLTGSAAPLSLKLGNGVSLCGTVVLALNGLPSPARAGPMDSWADAGGESSDGASSAGAALLERFSEVFRSAFQVAVDLKCFPQGELKTLAETLLYVPAEDDADKGADDDSVSDAGSRKRKSEGGGKKGTSKKRPRGACSHERDKAAAAEEPPLPPPLHYALTRKQMKANKYPVRAAAETGSGGSDGAAAAAAAEAMAEILSASAAGALMAHADAARALTALEVADLPGYVATQPHPPPAPAQLQQQQEAHTGVGATAAVAVTAEHNGAAAPAVLVVGEEENGAAATAAAAAAEGEGQHGGGERRPRLFGLDCEMCQTCDGLELCRVTLVDEEHCVLLDELVKPANAITDHMTRWSGISAQMLQPIATRLCQVQARLLSIVDCRDLLVGHSLENDLRALQLIHERCLDTSILFPHPKSGKKCSLRSLALEHLGKTIQGGDAGHSSIEDAATALALAQLKVARGPRYGEGHIKQPLLTQLEGAAAFVGGVQECRVHGTVGQVNALVKATPEAALKAAVSQATAFAASAASAIAAAVAAATAAAPDTDDTHHEANGGGGGHPANGANGHAGGGGAAHRSNGIGGSGGGSSGGGSAALPPPGFVWADVRASPVVTLRDYYNRAQANKTSSEASGTDSAENVRALAAAQQAAVEAQVANARAALPKNVLLIVVAQADVSLPREMLRQKVACRDARAASVWTPQQQRVMDALLAEARTGCVFMTVT</sequence>
<feature type="compositionally biased region" description="Basic and acidic residues" evidence="7">
    <location>
        <begin position="232"/>
        <end position="241"/>
    </location>
</feature>
<dbReference type="EMBL" id="JAFCMP010000052">
    <property type="protein sequence ID" value="KAG5189361.1"/>
    <property type="molecule type" value="Genomic_DNA"/>
</dbReference>
<dbReference type="Gene3D" id="3.30.420.10">
    <property type="entry name" value="Ribonuclease H-like superfamily/Ribonuclease H"/>
    <property type="match status" value="1"/>
</dbReference>
<name>A0A835ZA27_9STRA</name>
<feature type="compositionally biased region" description="Gly residues" evidence="7">
    <location>
        <begin position="646"/>
        <end position="685"/>
    </location>
</feature>
<feature type="region of interest" description="Disordered" evidence="7">
    <location>
        <begin position="194"/>
        <end position="252"/>
    </location>
</feature>
<accession>A0A835ZA27</accession>
<evidence type="ECO:0000256" key="3">
    <source>
        <dbReference type="ARBA" id="ARBA00022722"/>
    </source>
</evidence>
<evidence type="ECO:0000256" key="5">
    <source>
        <dbReference type="ARBA" id="ARBA00022839"/>
    </source>
</evidence>
<evidence type="ECO:0000256" key="2">
    <source>
        <dbReference type="ARBA" id="ARBA00006357"/>
    </source>
</evidence>
<dbReference type="SUPFAM" id="SSF53098">
    <property type="entry name" value="Ribonuclease H-like"/>
    <property type="match status" value="1"/>
</dbReference>
<feature type="domain" description="Exonuclease" evidence="8">
    <location>
        <begin position="400"/>
        <end position="558"/>
    </location>
</feature>
<evidence type="ECO:0000256" key="7">
    <source>
        <dbReference type="SAM" id="MobiDB-lite"/>
    </source>
</evidence>
<feature type="compositionally biased region" description="Acidic residues" evidence="7">
    <location>
        <begin position="194"/>
        <end position="205"/>
    </location>
</feature>
<comment type="similarity">
    <text evidence="2">Belongs to the REXO1/REXO3 family.</text>
</comment>
<dbReference type="OrthoDB" id="206335at2759"/>
<dbReference type="Proteomes" id="UP000664859">
    <property type="component" value="Unassembled WGS sequence"/>
</dbReference>
<keyword evidence="5" id="KW-0269">Exonuclease</keyword>
<comment type="subcellular location">
    <subcellularLocation>
        <location evidence="1">Nucleus</location>
    </subcellularLocation>
</comment>
<evidence type="ECO:0000256" key="6">
    <source>
        <dbReference type="ARBA" id="ARBA00023242"/>
    </source>
</evidence>
<evidence type="ECO:0000259" key="8">
    <source>
        <dbReference type="SMART" id="SM00479"/>
    </source>
</evidence>
<dbReference type="InterPro" id="IPR036397">
    <property type="entry name" value="RNaseH_sf"/>
</dbReference>
<reference evidence="9" key="1">
    <citation type="submission" date="2021-02" db="EMBL/GenBank/DDBJ databases">
        <title>First Annotated Genome of the Yellow-green Alga Tribonema minus.</title>
        <authorList>
            <person name="Mahan K.M."/>
        </authorList>
    </citation>
    <scope>NUCLEOTIDE SEQUENCE</scope>
    <source>
        <strain evidence="9">UTEX B ZZ1240</strain>
    </source>
</reference>
<protein>
    <recommendedName>
        <fullName evidence="8">Exonuclease domain-containing protein</fullName>
    </recommendedName>
</protein>
<dbReference type="InterPro" id="IPR047021">
    <property type="entry name" value="REXO1/3/4-like"/>
</dbReference>
<keyword evidence="4" id="KW-0378">Hydrolase</keyword>
<dbReference type="AlphaFoldDB" id="A0A835ZA27"/>
<feature type="region of interest" description="Disordered" evidence="7">
    <location>
        <begin position="635"/>
        <end position="685"/>
    </location>
</feature>
<keyword evidence="3" id="KW-0540">Nuclease</keyword>
<keyword evidence="10" id="KW-1185">Reference proteome</keyword>
<evidence type="ECO:0000256" key="1">
    <source>
        <dbReference type="ARBA" id="ARBA00004123"/>
    </source>
</evidence>
<evidence type="ECO:0000313" key="9">
    <source>
        <dbReference type="EMBL" id="KAG5189361.1"/>
    </source>
</evidence>
<feature type="region of interest" description="Disordered" evidence="7">
    <location>
        <begin position="1"/>
        <end position="32"/>
    </location>
</feature>
<evidence type="ECO:0000313" key="10">
    <source>
        <dbReference type="Proteomes" id="UP000664859"/>
    </source>
</evidence>
<gene>
    <name evidence="9" type="ORF">JKP88DRAFT_353128</name>
</gene>
<dbReference type="GO" id="GO:0004527">
    <property type="term" value="F:exonuclease activity"/>
    <property type="evidence" value="ECO:0007669"/>
    <property type="project" value="UniProtKB-KW"/>
</dbReference>
<organism evidence="9 10">
    <name type="scientific">Tribonema minus</name>
    <dbReference type="NCBI Taxonomy" id="303371"/>
    <lineage>
        <taxon>Eukaryota</taxon>
        <taxon>Sar</taxon>
        <taxon>Stramenopiles</taxon>
        <taxon>Ochrophyta</taxon>
        <taxon>PX clade</taxon>
        <taxon>Xanthophyceae</taxon>
        <taxon>Tribonematales</taxon>
        <taxon>Tribonemataceae</taxon>
        <taxon>Tribonema</taxon>
    </lineage>
</organism>
<keyword evidence="6" id="KW-0539">Nucleus</keyword>
<dbReference type="InterPro" id="IPR013520">
    <property type="entry name" value="Ribonucl_H"/>
</dbReference>
<dbReference type="GO" id="GO:0005634">
    <property type="term" value="C:nucleus"/>
    <property type="evidence" value="ECO:0007669"/>
    <property type="project" value="UniProtKB-SubCell"/>
</dbReference>
<dbReference type="FunFam" id="3.30.420.10:FF:000031">
    <property type="entry name" value="RNA exonuclease 1"/>
    <property type="match status" value="1"/>
</dbReference>
<feature type="compositionally biased region" description="Basic and acidic residues" evidence="7">
    <location>
        <begin position="11"/>
        <end position="26"/>
    </location>
</feature>
<dbReference type="InterPro" id="IPR034922">
    <property type="entry name" value="REX1-like_exo"/>
</dbReference>
<evidence type="ECO:0000256" key="4">
    <source>
        <dbReference type="ARBA" id="ARBA00022801"/>
    </source>
</evidence>
<comment type="caution">
    <text evidence="9">The sequence shown here is derived from an EMBL/GenBank/DDBJ whole genome shotgun (WGS) entry which is preliminary data.</text>
</comment>
<dbReference type="CDD" id="cd06145">
    <property type="entry name" value="REX1_like"/>
    <property type="match status" value="1"/>
</dbReference>
<dbReference type="PANTHER" id="PTHR12801:SF157">
    <property type="entry name" value="SMALL RNA DEGRADING NUCLEASE 5"/>
    <property type="match status" value="1"/>
</dbReference>
<dbReference type="InterPro" id="IPR012337">
    <property type="entry name" value="RNaseH-like_sf"/>
</dbReference>
<dbReference type="PANTHER" id="PTHR12801">
    <property type="entry name" value="RNA EXONUCLEASE REXO1 / RECO3 FAMILY MEMBER-RELATED"/>
    <property type="match status" value="1"/>
</dbReference>
<proteinExistence type="inferred from homology"/>
<dbReference type="SMART" id="SM00479">
    <property type="entry name" value="EXOIII"/>
    <property type="match status" value="1"/>
</dbReference>
<dbReference type="GO" id="GO:0010629">
    <property type="term" value="P:negative regulation of gene expression"/>
    <property type="evidence" value="ECO:0007669"/>
    <property type="project" value="UniProtKB-ARBA"/>
</dbReference>